<dbReference type="PANTHER" id="PTHR43547">
    <property type="entry name" value="TWO-COMPONENT HISTIDINE KINASE"/>
    <property type="match status" value="1"/>
</dbReference>
<dbReference type="InterPro" id="IPR018062">
    <property type="entry name" value="HTH_AraC-typ_CS"/>
</dbReference>
<dbReference type="InterPro" id="IPR009057">
    <property type="entry name" value="Homeodomain-like_sf"/>
</dbReference>
<dbReference type="PRINTS" id="PR00344">
    <property type="entry name" value="BCTRLSENSOR"/>
</dbReference>
<sequence length="1292" mass="146565">MKRHIVLTYLIITFLTGVYGHTGWFIPSNRFSNSQITDICQDRYGYIWIATEYGLNRFDGYHFTTYLHQPDDTTSLCCNAVSKIYCDDDGSLWVGTVKGLDRFDYESNVFYHCRFNNNLKPRINVISRLRNGRLIVGTAGYGLHVVEKDGRLTDVSDDYTVRNENAFFSRMYEDIRGRVWKSGSGNVFTVKEKNGKIKEYVSSVGSPIGFVERNGEVLIACMRGFLSFPIGGGNVKETDIDMSAISGKKIPIVTVYKDKDEDIYIGTRGNGLFVLPNNSRKIERVEGMDINTAKIWAITQDRDGNTWVGCQSKGLFVIPNRLPWFRNWSFSAQKVNLSSTITSVCEGDNGIIWCTVQGNGVFGFDNNGKIVARPVSPSSTEFIFRDSRRQYWLGTDNGFYVYDPETGKSEIRVSFECNKFNDMTDDGKNIYISTFSRGFCVYNPKSRKLKNYVQGATDGKGSLCNNWVMCMMPDRKGRVWLGTASGVSCFSPADENFKSLGWYSLLDGIACHSLCETQDGRILIGTDEGLYVYNHNDNKVVGMPGGEVLKDKTVGYIVEANNGDIWCSTSMGIWQYNKRKKKFIGHVNGNGLTMKEYVNSVGLHTDDDIVYFGNNDGLTVFKPSDIKENTGKIPDICLSDFLIAGKSVNTNTESNGHRVVSGPLMTSDHFTVSYLDNTFSLEFSLFDYVAPGNIIYEYRVNNDDWKNNGEGYNTITLSHLQPGEYNVEVRALIDGAYSKTKKITVAVTPPWYKSTAAYLFYIIMFAVMVAYLIYQYNRKKREQLYEEKMKFLINATHDIRSPLTLIMSPLANLKRRVGETFPDSMRDIATIEHNSKRILDLVSQILDVRKIDKQQMHLHCRRTDIVAFINGIYKMFEYSAQERNIKFVFTHFDESLDVWIDRNQFDKVITNLLSNAFKYTYDNGNIEIRLTSDNTHFVIQVIDSGVGLKNESLKHIFDRFYQGGNSSRLHIPGTGIGLNLCKMIVDMHHGTVVAENRTDAKGSIFTVRIPLGNSHFSSEEISREKTVADNAVKTRPQTKYRVLVVDDDLEIGRYISTELGCYYKFGVCSNGKEGLKELLTNAYDVVVSDVMMPEMDGFTMLRMIKTNINLSHIPVIMLTSKSDVGNRLEGLERGADAFLAKPFDMEELHMNIENVINNMMRLKSKFSGVQKQMANIETKEVKGNDELLMERIMKVVNEHIGDSDFGVDMMTKEVGISRAQLHRKMKELAGVSAGEFIRNIRLEQAARLLREQKLNITQVAYTVGFSNLAHFSTLFRKYFGVPPTEYTDSKQK</sequence>
<keyword evidence="4" id="KW-0805">Transcription regulation</keyword>
<accession>A0ABX2APB3</accession>
<dbReference type="PROSITE" id="PS01124">
    <property type="entry name" value="HTH_ARAC_FAMILY_2"/>
    <property type="match status" value="1"/>
</dbReference>
<name>A0ABX2APB3_9BACT</name>
<keyword evidence="13" id="KW-1185">Reference proteome</keyword>
<dbReference type="SMART" id="SM00342">
    <property type="entry name" value="HTH_ARAC"/>
    <property type="match status" value="1"/>
</dbReference>
<dbReference type="Gene3D" id="1.10.10.60">
    <property type="entry name" value="Homeodomain-like"/>
    <property type="match status" value="1"/>
</dbReference>
<dbReference type="PROSITE" id="PS50110">
    <property type="entry name" value="RESPONSE_REGULATORY"/>
    <property type="match status" value="1"/>
</dbReference>
<dbReference type="Proteomes" id="UP000714420">
    <property type="component" value="Unassembled WGS sequence"/>
</dbReference>
<dbReference type="EMBL" id="JABKKF010000013">
    <property type="protein sequence ID" value="NPD92975.1"/>
    <property type="molecule type" value="Genomic_DNA"/>
</dbReference>
<dbReference type="InterPro" id="IPR011006">
    <property type="entry name" value="CheY-like_superfamily"/>
</dbReference>
<evidence type="ECO:0000259" key="9">
    <source>
        <dbReference type="PROSITE" id="PS01124"/>
    </source>
</evidence>
<keyword evidence="8" id="KW-0472">Membrane</keyword>
<feature type="domain" description="Histidine kinase" evidence="10">
    <location>
        <begin position="794"/>
        <end position="1013"/>
    </location>
</feature>
<evidence type="ECO:0000313" key="13">
    <source>
        <dbReference type="Proteomes" id="UP000714420"/>
    </source>
</evidence>
<dbReference type="SMART" id="SM00388">
    <property type="entry name" value="HisKA"/>
    <property type="match status" value="1"/>
</dbReference>
<dbReference type="InterPro" id="IPR011110">
    <property type="entry name" value="Reg_prop"/>
</dbReference>
<proteinExistence type="predicted"/>
<dbReference type="Gene3D" id="1.10.287.130">
    <property type="match status" value="1"/>
</dbReference>
<organism evidence="12 13">
    <name type="scientific">Xylanibacter muris</name>
    <dbReference type="NCBI Taxonomy" id="2736290"/>
    <lineage>
        <taxon>Bacteria</taxon>
        <taxon>Pseudomonadati</taxon>
        <taxon>Bacteroidota</taxon>
        <taxon>Bacteroidia</taxon>
        <taxon>Bacteroidales</taxon>
        <taxon>Prevotellaceae</taxon>
        <taxon>Xylanibacter</taxon>
    </lineage>
</organism>
<protein>
    <recommendedName>
        <fullName evidence="2">histidine kinase</fullName>
        <ecNumber evidence="2">2.7.13.3</ecNumber>
    </recommendedName>
</protein>
<dbReference type="CDD" id="cd17574">
    <property type="entry name" value="REC_OmpR"/>
    <property type="match status" value="1"/>
</dbReference>
<dbReference type="PANTHER" id="PTHR43547:SF2">
    <property type="entry name" value="HYBRID SIGNAL TRANSDUCTION HISTIDINE KINASE C"/>
    <property type="match status" value="1"/>
</dbReference>
<evidence type="ECO:0000256" key="4">
    <source>
        <dbReference type="ARBA" id="ARBA00023015"/>
    </source>
</evidence>
<dbReference type="PROSITE" id="PS00041">
    <property type="entry name" value="HTH_ARAC_FAMILY_1"/>
    <property type="match status" value="1"/>
</dbReference>
<dbReference type="EC" id="2.7.13.3" evidence="2"/>
<gene>
    <name evidence="12" type="ORF">HPS56_11615</name>
</gene>
<dbReference type="SUPFAM" id="SSF55874">
    <property type="entry name" value="ATPase domain of HSP90 chaperone/DNA topoisomerase II/histidine kinase"/>
    <property type="match status" value="1"/>
</dbReference>
<keyword evidence="8" id="KW-1133">Transmembrane helix</keyword>
<evidence type="ECO:0000256" key="7">
    <source>
        <dbReference type="PROSITE-ProRule" id="PRU00169"/>
    </source>
</evidence>
<evidence type="ECO:0000259" key="10">
    <source>
        <dbReference type="PROSITE" id="PS50109"/>
    </source>
</evidence>
<evidence type="ECO:0000256" key="1">
    <source>
        <dbReference type="ARBA" id="ARBA00000085"/>
    </source>
</evidence>
<evidence type="ECO:0000256" key="3">
    <source>
        <dbReference type="ARBA" id="ARBA00022553"/>
    </source>
</evidence>
<dbReference type="InterPro" id="IPR003594">
    <property type="entry name" value="HATPase_dom"/>
</dbReference>
<keyword evidence="8" id="KW-0812">Transmembrane</keyword>
<dbReference type="InterPro" id="IPR018060">
    <property type="entry name" value="HTH_AraC"/>
</dbReference>
<dbReference type="Pfam" id="PF00072">
    <property type="entry name" value="Response_reg"/>
    <property type="match status" value="1"/>
</dbReference>
<feature type="domain" description="Response regulatory" evidence="11">
    <location>
        <begin position="1041"/>
        <end position="1156"/>
    </location>
</feature>
<dbReference type="CDD" id="cd00082">
    <property type="entry name" value="HisKA"/>
    <property type="match status" value="1"/>
</dbReference>
<dbReference type="InterPro" id="IPR003661">
    <property type="entry name" value="HisK_dim/P_dom"/>
</dbReference>
<dbReference type="InterPro" id="IPR004358">
    <property type="entry name" value="Sig_transdc_His_kin-like_C"/>
</dbReference>
<dbReference type="Pfam" id="PF12833">
    <property type="entry name" value="HTH_18"/>
    <property type="match status" value="1"/>
</dbReference>
<evidence type="ECO:0000256" key="5">
    <source>
        <dbReference type="ARBA" id="ARBA00023125"/>
    </source>
</evidence>
<dbReference type="Gene3D" id="3.40.50.2300">
    <property type="match status" value="1"/>
</dbReference>
<dbReference type="InterPro" id="IPR005467">
    <property type="entry name" value="His_kinase_dom"/>
</dbReference>
<dbReference type="SUPFAM" id="SSF52172">
    <property type="entry name" value="CheY-like"/>
    <property type="match status" value="1"/>
</dbReference>
<dbReference type="InterPro" id="IPR036097">
    <property type="entry name" value="HisK_dim/P_sf"/>
</dbReference>
<dbReference type="InterPro" id="IPR001789">
    <property type="entry name" value="Sig_transdc_resp-reg_receiver"/>
</dbReference>
<dbReference type="SUPFAM" id="SSF46689">
    <property type="entry name" value="Homeodomain-like"/>
    <property type="match status" value="1"/>
</dbReference>
<dbReference type="Gene3D" id="2.130.10.10">
    <property type="entry name" value="YVTN repeat-like/Quinoprotein amine dehydrogenase"/>
    <property type="match status" value="3"/>
</dbReference>
<feature type="transmembrane region" description="Helical" evidence="8">
    <location>
        <begin position="756"/>
        <end position="774"/>
    </location>
</feature>
<evidence type="ECO:0000256" key="2">
    <source>
        <dbReference type="ARBA" id="ARBA00012438"/>
    </source>
</evidence>
<dbReference type="CDD" id="cd00075">
    <property type="entry name" value="HATPase"/>
    <property type="match status" value="1"/>
</dbReference>
<dbReference type="SMART" id="SM00387">
    <property type="entry name" value="HATPase_c"/>
    <property type="match status" value="1"/>
</dbReference>
<feature type="modified residue" description="4-aspartylphosphate" evidence="7">
    <location>
        <position position="1089"/>
    </location>
</feature>
<keyword evidence="6" id="KW-0804">Transcription</keyword>
<evidence type="ECO:0000256" key="8">
    <source>
        <dbReference type="SAM" id="Phobius"/>
    </source>
</evidence>
<dbReference type="Pfam" id="PF00512">
    <property type="entry name" value="HisKA"/>
    <property type="match status" value="1"/>
</dbReference>
<dbReference type="SUPFAM" id="SSF47384">
    <property type="entry name" value="Homodimeric domain of signal transducing histidine kinase"/>
    <property type="match status" value="1"/>
</dbReference>
<dbReference type="SUPFAM" id="SSF63829">
    <property type="entry name" value="Calcium-dependent phosphotriesterase"/>
    <property type="match status" value="3"/>
</dbReference>
<dbReference type="Pfam" id="PF02518">
    <property type="entry name" value="HATPase_c"/>
    <property type="match status" value="1"/>
</dbReference>
<dbReference type="SMART" id="SM00448">
    <property type="entry name" value="REC"/>
    <property type="match status" value="1"/>
</dbReference>
<comment type="catalytic activity">
    <reaction evidence="1">
        <text>ATP + protein L-histidine = ADP + protein N-phospho-L-histidine.</text>
        <dbReference type="EC" id="2.7.13.3"/>
    </reaction>
</comment>
<dbReference type="InterPro" id="IPR036890">
    <property type="entry name" value="HATPase_C_sf"/>
</dbReference>
<dbReference type="RefSeq" id="WP_172276738.1">
    <property type="nucleotide sequence ID" value="NZ_CASHBK010000010.1"/>
</dbReference>
<evidence type="ECO:0000259" key="11">
    <source>
        <dbReference type="PROSITE" id="PS50110"/>
    </source>
</evidence>
<dbReference type="Gene3D" id="2.60.40.10">
    <property type="entry name" value="Immunoglobulins"/>
    <property type="match status" value="1"/>
</dbReference>
<comment type="caution">
    <text evidence="12">The sequence shown here is derived from an EMBL/GenBank/DDBJ whole genome shotgun (WGS) entry which is preliminary data.</text>
</comment>
<reference evidence="12 13" key="1">
    <citation type="submission" date="2020-05" db="EMBL/GenBank/DDBJ databases">
        <title>Distinct polysaccharide utilization as determinants for interspecies competition between intestinal Prevotella spp.</title>
        <authorList>
            <person name="Galvez E.J.C."/>
            <person name="Iljazovic A."/>
            <person name="Strowig T."/>
        </authorList>
    </citation>
    <scope>NUCLEOTIDE SEQUENCE [LARGE SCALE GENOMIC DNA]</scope>
    <source>
        <strain evidence="12 13">PMUR</strain>
    </source>
</reference>
<keyword evidence="5" id="KW-0238">DNA-binding</keyword>
<dbReference type="Pfam" id="PF07494">
    <property type="entry name" value="Reg_prop"/>
    <property type="match status" value="3"/>
</dbReference>
<keyword evidence="3 7" id="KW-0597">Phosphoprotein</keyword>
<evidence type="ECO:0000313" key="12">
    <source>
        <dbReference type="EMBL" id="NPD92975.1"/>
    </source>
</evidence>
<dbReference type="PROSITE" id="PS50109">
    <property type="entry name" value="HIS_KIN"/>
    <property type="match status" value="1"/>
</dbReference>
<dbReference type="InterPro" id="IPR013783">
    <property type="entry name" value="Ig-like_fold"/>
</dbReference>
<dbReference type="InterPro" id="IPR015943">
    <property type="entry name" value="WD40/YVTN_repeat-like_dom_sf"/>
</dbReference>
<dbReference type="Gene3D" id="3.30.565.10">
    <property type="entry name" value="Histidine kinase-like ATPase, C-terminal domain"/>
    <property type="match status" value="1"/>
</dbReference>
<feature type="domain" description="HTH araC/xylS-type" evidence="9">
    <location>
        <begin position="1190"/>
        <end position="1289"/>
    </location>
</feature>
<evidence type="ECO:0000256" key="6">
    <source>
        <dbReference type="ARBA" id="ARBA00023163"/>
    </source>
</evidence>